<keyword evidence="2" id="KW-1185">Reference proteome</keyword>
<organism evidence="1 2">
    <name type="scientific">Aquimarina hainanensis</name>
    <dbReference type="NCBI Taxonomy" id="1578017"/>
    <lineage>
        <taxon>Bacteria</taxon>
        <taxon>Pseudomonadati</taxon>
        <taxon>Bacteroidota</taxon>
        <taxon>Flavobacteriia</taxon>
        <taxon>Flavobacteriales</taxon>
        <taxon>Flavobacteriaceae</taxon>
        <taxon>Aquimarina</taxon>
    </lineage>
</organism>
<name>A0ABW5N2D7_9FLAO</name>
<accession>A0ABW5N2D7</accession>
<proteinExistence type="predicted"/>
<dbReference type="EMBL" id="JBHULX010000002">
    <property type="protein sequence ID" value="MFD2589777.1"/>
    <property type="molecule type" value="Genomic_DNA"/>
</dbReference>
<comment type="caution">
    <text evidence="1">The sequence shown here is derived from an EMBL/GenBank/DDBJ whole genome shotgun (WGS) entry which is preliminary data.</text>
</comment>
<dbReference type="RefSeq" id="WP_176029323.1">
    <property type="nucleotide sequence ID" value="NZ_JBHSJV010000001.1"/>
</dbReference>
<dbReference type="Proteomes" id="UP001597459">
    <property type="component" value="Unassembled WGS sequence"/>
</dbReference>
<evidence type="ECO:0000313" key="2">
    <source>
        <dbReference type="Proteomes" id="UP001597459"/>
    </source>
</evidence>
<evidence type="ECO:0000313" key="1">
    <source>
        <dbReference type="EMBL" id="MFD2589777.1"/>
    </source>
</evidence>
<protein>
    <submittedName>
        <fullName evidence="1">Uncharacterized protein</fullName>
    </submittedName>
</protein>
<reference evidence="2" key="1">
    <citation type="journal article" date="2019" name="Int. J. Syst. Evol. Microbiol.">
        <title>The Global Catalogue of Microorganisms (GCM) 10K type strain sequencing project: providing services to taxonomists for standard genome sequencing and annotation.</title>
        <authorList>
            <consortium name="The Broad Institute Genomics Platform"/>
            <consortium name="The Broad Institute Genome Sequencing Center for Infectious Disease"/>
            <person name="Wu L."/>
            <person name="Ma J."/>
        </authorList>
    </citation>
    <scope>NUCLEOTIDE SEQUENCE [LARGE SCALE GENOMIC DNA]</scope>
    <source>
        <strain evidence="2">KCTC 42423</strain>
    </source>
</reference>
<gene>
    <name evidence="1" type="ORF">ACFSTE_02975</name>
</gene>
<sequence length="156" mass="17258">MKKIPLLLIILQSYLCIAQIDAGSLLGLPTASLTEMNAITAPNEGSLLYNTTTQTIFFRNATVWRTLTPIEDITTSDPFLSISNTNNVYTITTSFKNMTDELIFEDEDYCYVSMVEDGSNYLVIRYDKTDVNVEESATGTGAQPSTLAQVQGLTYN</sequence>